<accession>A0A9E2P249</accession>
<feature type="chain" id="PRO_5039326197" evidence="1">
    <location>
        <begin position="23"/>
        <end position="153"/>
    </location>
</feature>
<dbReference type="AlphaFoldDB" id="A0A9E2P249"/>
<keyword evidence="1" id="KW-0732">Signal</keyword>
<proteinExistence type="predicted"/>
<gene>
    <name evidence="2" type="ORF">H9789_03515</name>
</gene>
<organism evidence="2 3">
    <name type="scientific">Candidatus Paraprevotella stercoravium</name>
    <dbReference type="NCBI Taxonomy" id="2838725"/>
    <lineage>
        <taxon>Bacteria</taxon>
        <taxon>Pseudomonadati</taxon>
        <taxon>Bacteroidota</taxon>
        <taxon>Bacteroidia</taxon>
        <taxon>Bacteroidales</taxon>
        <taxon>Prevotellaceae</taxon>
        <taxon>Paraprevotella</taxon>
    </lineage>
</organism>
<evidence type="ECO:0000313" key="2">
    <source>
        <dbReference type="EMBL" id="MBU3852890.1"/>
    </source>
</evidence>
<comment type="caution">
    <text evidence="2">The sequence shown here is derived from an EMBL/GenBank/DDBJ whole genome shotgun (WGS) entry which is preliminary data.</text>
</comment>
<reference evidence="2" key="2">
    <citation type="submission" date="2021-04" db="EMBL/GenBank/DDBJ databases">
        <authorList>
            <person name="Gilroy R."/>
        </authorList>
    </citation>
    <scope>NUCLEOTIDE SEQUENCE</scope>
    <source>
        <strain evidence="2">G3-2149</strain>
    </source>
</reference>
<evidence type="ECO:0000313" key="3">
    <source>
        <dbReference type="Proteomes" id="UP000823865"/>
    </source>
</evidence>
<dbReference type="Proteomes" id="UP000823865">
    <property type="component" value="Unassembled WGS sequence"/>
</dbReference>
<name>A0A9E2P249_9BACT</name>
<feature type="signal peptide" evidence="1">
    <location>
        <begin position="1"/>
        <end position="22"/>
    </location>
</feature>
<sequence>MRKSISILFFLLASICAGSLYAQKAKLSKEEFRDRQQEFIIQRAGLTPEEAKQFFPLYFELQDKKESYNREAWKKIRQGKDPNTSEAEYSRIVEDVIRSRITNDNLDLEYVKKYKKFLSAKKIYDIQRAEMRFHRELLKSVRHGKKAGNGAKK</sequence>
<protein>
    <submittedName>
        <fullName evidence="2">Uncharacterized protein</fullName>
    </submittedName>
</protein>
<evidence type="ECO:0000256" key="1">
    <source>
        <dbReference type="SAM" id="SignalP"/>
    </source>
</evidence>
<dbReference type="EMBL" id="JAHLFU010000065">
    <property type="protein sequence ID" value="MBU3852890.1"/>
    <property type="molecule type" value="Genomic_DNA"/>
</dbReference>
<reference evidence="2" key="1">
    <citation type="journal article" date="2021" name="PeerJ">
        <title>Extensive microbial diversity within the chicken gut microbiome revealed by metagenomics and culture.</title>
        <authorList>
            <person name="Gilroy R."/>
            <person name="Ravi A."/>
            <person name="Getino M."/>
            <person name="Pursley I."/>
            <person name="Horton D.L."/>
            <person name="Alikhan N.F."/>
            <person name="Baker D."/>
            <person name="Gharbi K."/>
            <person name="Hall N."/>
            <person name="Watson M."/>
            <person name="Adriaenssens E.M."/>
            <person name="Foster-Nyarko E."/>
            <person name="Jarju S."/>
            <person name="Secka A."/>
            <person name="Antonio M."/>
            <person name="Oren A."/>
            <person name="Chaudhuri R.R."/>
            <person name="La Ragione R."/>
            <person name="Hildebrand F."/>
            <person name="Pallen M.J."/>
        </authorList>
    </citation>
    <scope>NUCLEOTIDE SEQUENCE</scope>
    <source>
        <strain evidence="2">G3-2149</strain>
    </source>
</reference>